<name>A0A2V4ETT8_9GAMM</name>
<keyword evidence="3" id="KW-1185">Reference proteome</keyword>
<evidence type="ECO:0000313" key="2">
    <source>
        <dbReference type="EMBL" id="PXZ07908.1"/>
    </source>
</evidence>
<reference evidence="2 3" key="1">
    <citation type="submission" date="2018-05" db="EMBL/GenBank/DDBJ databases">
        <title>Reference genomes for bee gut microbiota database.</title>
        <authorList>
            <person name="Ellegaard K.M."/>
        </authorList>
    </citation>
    <scope>NUCLEOTIDE SEQUENCE [LARGE SCALE GENOMIC DNA]</scope>
    <source>
        <strain evidence="2 3">ESL0182</strain>
    </source>
</reference>
<dbReference type="Pfam" id="PF13276">
    <property type="entry name" value="HTH_21"/>
    <property type="match status" value="1"/>
</dbReference>
<protein>
    <recommendedName>
        <fullName evidence="1">HTH-like domain-containing protein</fullName>
    </recommendedName>
</protein>
<comment type="caution">
    <text evidence="2">The sequence shown here is derived from an EMBL/GenBank/DDBJ whole genome shotgun (WGS) entry which is preliminary data.</text>
</comment>
<evidence type="ECO:0000313" key="3">
    <source>
        <dbReference type="Proteomes" id="UP000247932"/>
    </source>
</evidence>
<sequence>MFVQTRLKNKVLKYAQEIQSIFNRNYQSYGTRRIRKALSNQGIIVSRRDVAKVIKALSLKSKYTVIAYAKLKAR</sequence>
<gene>
    <name evidence="2" type="ORF">DKK70_04420</name>
</gene>
<accession>A0A2V4ETT8</accession>
<dbReference type="OrthoDB" id="9810995at2"/>
<feature type="domain" description="HTH-like" evidence="1">
    <location>
        <begin position="16"/>
        <end position="63"/>
    </location>
</feature>
<dbReference type="Proteomes" id="UP000247932">
    <property type="component" value="Unassembled WGS sequence"/>
</dbReference>
<organism evidence="2 3">
    <name type="scientific">Gilliamella apicola</name>
    <dbReference type="NCBI Taxonomy" id="1196095"/>
    <lineage>
        <taxon>Bacteria</taxon>
        <taxon>Pseudomonadati</taxon>
        <taxon>Pseudomonadota</taxon>
        <taxon>Gammaproteobacteria</taxon>
        <taxon>Orbales</taxon>
        <taxon>Orbaceae</taxon>
        <taxon>Gilliamella</taxon>
    </lineage>
</organism>
<dbReference type="EMBL" id="QGLR01000008">
    <property type="protein sequence ID" value="PXZ07908.1"/>
    <property type="molecule type" value="Genomic_DNA"/>
</dbReference>
<evidence type="ECO:0000259" key="1">
    <source>
        <dbReference type="Pfam" id="PF13276"/>
    </source>
</evidence>
<proteinExistence type="predicted"/>
<dbReference type="InterPro" id="IPR025948">
    <property type="entry name" value="HTH-like_dom"/>
</dbReference>
<dbReference type="AlphaFoldDB" id="A0A2V4ETT8"/>